<evidence type="ECO:0000256" key="2">
    <source>
        <dbReference type="ARBA" id="ARBA00022692"/>
    </source>
</evidence>
<feature type="transmembrane region" description="Helical" evidence="5">
    <location>
        <begin position="336"/>
        <end position="359"/>
    </location>
</feature>
<gene>
    <name evidence="6" type="ORF">CDAUBV1_LOCUS10099</name>
</gene>
<organism evidence="6 7">
    <name type="scientific">Calicophoron daubneyi</name>
    <name type="common">Rumen fluke</name>
    <name type="synonym">Paramphistomum daubneyi</name>
    <dbReference type="NCBI Taxonomy" id="300641"/>
    <lineage>
        <taxon>Eukaryota</taxon>
        <taxon>Metazoa</taxon>
        <taxon>Spiralia</taxon>
        <taxon>Lophotrochozoa</taxon>
        <taxon>Platyhelminthes</taxon>
        <taxon>Trematoda</taxon>
        <taxon>Digenea</taxon>
        <taxon>Plagiorchiida</taxon>
        <taxon>Pronocephalata</taxon>
        <taxon>Paramphistomoidea</taxon>
        <taxon>Paramphistomidae</taxon>
        <taxon>Calicophoron</taxon>
    </lineage>
</organism>
<evidence type="ECO:0000256" key="5">
    <source>
        <dbReference type="SAM" id="Phobius"/>
    </source>
</evidence>
<sequence length="395" mass="43545">MIGQNWTEQEELTSAKLGLASVTFVYATLACAVPIVLVGYIHTHRKRPELDFSTHSDDAHQTKTVCYRCFHWNHQTREKFMSRANCLAAGALMSVGLMEVYMEASESVEKLLTTMNLKTKFPIVSFITLLGFFLILGVEQINMALYMKPTESVNHRLEPLGKPQSQEENHTDLVNENHTSQYFEPLGNLEHSVPSSDGGIDLTAVQTTHTHGGSHHTTISAPDRRNWIRVIILLCAMSLHSIFEGIALGLCPSLTSLLTLFTAISVHKSIIAVSIGISLAIETEHKMRQSATRSSQTAIRLRVFQALAILAFAGASPLGTLIGWAVSSQPESEGFLIVKAALQGLACGTLVYVVFYELLPHEFQEKQSDRPGKFLFLIFGFSVVSAVIAFAPEKD</sequence>
<evidence type="ECO:0000313" key="7">
    <source>
        <dbReference type="Proteomes" id="UP001497525"/>
    </source>
</evidence>
<dbReference type="InterPro" id="IPR003689">
    <property type="entry name" value="ZIP"/>
</dbReference>
<comment type="subcellular location">
    <subcellularLocation>
        <location evidence="1">Membrane</location>
        <topology evidence="1">Multi-pass membrane protein</topology>
    </subcellularLocation>
</comment>
<evidence type="ECO:0008006" key="8">
    <source>
        <dbReference type="Google" id="ProtNLM"/>
    </source>
</evidence>
<dbReference type="GO" id="GO:0005886">
    <property type="term" value="C:plasma membrane"/>
    <property type="evidence" value="ECO:0007669"/>
    <property type="project" value="TreeGrafter"/>
</dbReference>
<feature type="transmembrane region" description="Helical" evidence="5">
    <location>
        <begin position="20"/>
        <end position="41"/>
    </location>
</feature>
<evidence type="ECO:0000256" key="1">
    <source>
        <dbReference type="ARBA" id="ARBA00004141"/>
    </source>
</evidence>
<comment type="caution">
    <text evidence="6">The sequence shown here is derived from an EMBL/GenBank/DDBJ whole genome shotgun (WGS) entry which is preliminary data.</text>
</comment>
<dbReference type="Proteomes" id="UP001497525">
    <property type="component" value="Unassembled WGS sequence"/>
</dbReference>
<evidence type="ECO:0000256" key="4">
    <source>
        <dbReference type="ARBA" id="ARBA00023136"/>
    </source>
</evidence>
<name>A0AAV2TKP3_CALDB</name>
<evidence type="ECO:0000256" key="3">
    <source>
        <dbReference type="ARBA" id="ARBA00022989"/>
    </source>
</evidence>
<keyword evidence="4 5" id="KW-0472">Membrane</keyword>
<protein>
    <recommendedName>
        <fullName evidence="8">Zinc transporter ZIP3</fullName>
    </recommendedName>
</protein>
<evidence type="ECO:0000313" key="6">
    <source>
        <dbReference type="EMBL" id="CAL5135997.1"/>
    </source>
</evidence>
<dbReference type="Pfam" id="PF02535">
    <property type="entry name" value="Zip"/>
    <property type="match status" value="1"/>
</dbReference>
<feature type="transmembrane region" description="Helical" evidence="5">
    <location>
        <begin position="256"/>
        <end position="281"/>
    </location>
</feature>
<feature type="transmembrane region" description="Helical" evidence="5">
    <location>
        <begin position="121"/>
        <end position="138"/>
    </location>
</feature>
<accession>A0AAV2TKP3</accession>
<keyword evidence="3 5" id="KW-1133">Transmembrane helix</keyword>
<reference evidence="6" key="1">
    <citation type="submission" date="2024-06" db="EMBL/GenBank/DDBJ databases">
        <authorList>
            <person name="Liu X."/>
            <person name="Lenzi L."/>
            <person name="Haldenby T S."/>
            <person name="Uol C."/>
        </authorList>
    </citation>
    <scope>NUCLEOTIDE SEQUENCE</scope>
</reference>
<dbReference type="AlphaFoldDB" id="A0AAV2TKP3"/>
<dbReference type="EMBL" id="CAXLJL010000279">
    <property type="protein sequence ID" value="CAL5135997.1"/>
    <property type="molecule type" value="Genomic_DNA"/>
</dbReference>
<dbReference type="GO" id="GO:0005385">
    <property type="term" value="F:zinc ion transmembrane transporter activity"/>
    <property type="evidence" value="ECO:0007669"/>
    <property type="project" value="TreeGrafter"/>
</dbReference>
<feature type="transmembrane region" description="Helical" evidence="5">
    <location>
        <begin position="301"/>
        <end position="324"/>
    </location>
</feature>
<proteinExistence type="predicted"/>
<feature type="transmembrane region" description="Helical" evidence="5">
    <location>
        <begin position="84"/>
        <end position="101"/>
    </location>
</feature>
<feature type="transmembrane region" description="Helical" evidence="5">
    <location>
        <begin position="371"/>
        <end position="391"/>
    </location>
</feature>
<keyword evidence="2 5" id="KW-0812">Transmembrane</keyword>
<feature type="transmembrane region" description="Helical" evidence="5">
    <location>
        <begin position="230"/>
        <end position="250"/>
    </location>
</feature>
<dbReference type="PANTHER" id="PTHR11040:SF140">
    <property type="entry name" value="ZRT (ZRT), IRT- (IRT-) LIKE PROTEIN TRANSPORTER"/>
    <property type="match status" value="1"/>
</dbReference>
<dbReference type="PANTHER" id="PTHR11040">
    <property type="entry name" value="ZINC/IRON TRANSPORTER"/>
    <property type="match status" value="1"/>
</dbReference>